<accession>A0A6A7Y5G8</accession>
<dbReference type="AlphaFoldDB" id="A0A6A7Y5G8"/>
<protein>
    <submittedName>
        <fullName evidence="3">SDR family oxidoreductase</fullName>
    </submittedName>
</protein>
<dbReference type="PANTHER" id="PTHR43639">
    <property type="entry name" value="OXIDOREDUCTASE, SHORT-CHAIN DEHYDROGENASE/REDUCTASE FAMILY (AFU_ORTHOLOGUE AFUA_5G02870)"/>
    <property type="match status" value="1"/>
</dbReference>
<dbReference type="PROSITE" id="PS00061">
    <property type="entry name" value="ADH_SHORT"/>
    <property type="match status" value="1"/>
</dbReference>
<evidence type="ECO:0000313" key="4">
    <source>
        <dbReference type="Proteomes" id="UP000332515"/>
    </source>
</evidence>
<dbReference type="Pfam" id="PF13561">
    <property type="entry name" value="adh_short_C2"/>
    <property type="match status" value="1"/>
</dbReference>
<dbReference type="EMBL" id="VWNA01000001">
    <property type="protein sequence ID" value="MQT14434.1"/>
    <property type="molecule type" value="Genomic_DNA"/>
</dbReference>
<dbReference type="InterPro" id="IPR036291">
    <property type="entry name" value="NAD(P)-bd_dom_sf"/>
</dbReference>
<dbReference type="CDD" id="cd05233">
    <property type="entry name" value="SDR_c"/>
    <property type="match status" value="1"/>
</dbReference>
<evidence type="ECO:0000313" key="3">
    <source>
        <dbReference type="EMBL" id="MQT14434.1"/>
    </source>
</evidence>
<dbReference type="PRINTS" id="PR00081">
    <property type="entry name" value="GDHRDH"/>
</dbReference>
<gene>
    <name evidence="3" type="ORF">F0357_17610</name>
</gene>
<dbReference type="Gene3D" id="3.40.50.720">
    <property type="entry name" value="NAD(P)-binding Rossmann-like Domain"/>
    <property type="match status" value="1"/>
</dbReference>
<organism evidence="3 4">
    <name type="scientific">Segnochrobactrum spirostomi</name>
    <dbReference type="NCBI Taxonomy" id="2608987"/>
    <lineage>
        <taxon>Bacteria</taxon>
        <taxon>Pseudomonadati</taxon>
        <taxon>Pseudomonadota</taxon>
        <taxon>Alphaproteobacteria</taxon>
        <taxon>Hyphomicrobiales</taxon>
        <taxon>Segnochrobactraceae</taxon>
        <taxon>Segnochrobactrum</taxon>
    </lineage>
</organism>
<evidence type="ECO:0000256" key="2">
    <source>
        <dbReference type="ARBA" id="ARBA00023002"/>
    </source>
</evidence>
<dbReference type="InterPro" id="IPR002347">
    <property type="entry name" value="SDR_fam"/>
</dbReference>
<reference evidence="3 4" key="1">
    <citation type="submission" date="2019-09" db="EMBL/GenBank/DDBJ databases">
        <title>Segnochrobactrum spirostomi gen. nov., sp. nov., isolated from the ciliate Spirostomum cf. yagiui and description of a novel family, Segnochrobactraceae fam. nov. within the order Rhizobiales of the class Alphaproteobacteria.</title>
        <authorList>
            <person name="Akter S."/>
            <person name="Shazib S.U.A."/>
            <person name="Shin M.K."/>
        </authorList>
    </citation>
    <scope>NUCLEOTIDE SEQUENCE [LARGE SCALE GENOMIC DNA]</scope>
    <source>
        <strain evidence="3 4">Sp-1</strain>
    </source>
</reference>
<keyword evidence="4" id="KW-1185">Reference proteome</keyword>
<name>A0A6A7Y5G8_9HYPH</name>
<dbReference type="RefSeq" id="WP_153485145.1">
    <property type="nucleotide sequence ID" value="NZ_VWNA01000001.1"/>
</dbReference>
<evidence type="ECO:0000256" key="1">
    <source>
        <dbReference type="ARBA" id="ARBA00006484"/>
    </source>
</evidence>
<sequence length="258" mass="27249">MGAQTSITTSVYAGLADAPVIVTGGGGGIGAAFVEAFARQGAKVAFVDIDPDGSAKLAERLSDAAYRPIYRIFDLKHADGVPDLMADLISELGGLSVLVNNAGYDERHAIEDVTPKLWRDLLAVNLDHHFFCTQAAVPALAARGGSIVNMSSIAWRLGMGGMSAYVTAKAGIEGLTRGLARELGPKGIRVNCVLPGAVRTARQVEKWLTPEAEREISQGQSLVGWVHPEDVTGIVMFLASNDAKMITSQTFVVDGGWL</sequence>
<dbReference type="PRINTS" id="PR00080">
    <property type="entry name" value="SDRFAMILY"/>
</dbReference>
<dbReference type="FunFam" id="3.40.50.720:FF:000084">
    <property type="entry name" value="Short-chain dehydrogenase reductase"/>
    <property type="match status" value="1"/>
</dbReference>
<dbReference type="InterPro" id="IPR020904">
    <property type="entry name" value="Sc_DH/Rdtase_CS"/>
</dbReference>
<dbReference type="PANTHER" id="PTHR43639:SF1">
    <property type="entry name" value="SHORT-CHAIN DEHYDROGENASE_REDUCTASE FAMILY PROTEIN"/>
    <property type="match status" value="1"/>
</dbReference>
<keyword evidence="2" id="KW-0560">Oxidoreductase</keyword>
<dbReference type="Proteomes" id="UP000332515">
    <property type="component" value="Unassembled WGS sequence"/>
</dbReference>
<comment type="caution">
    <text evidence="3">The sequence shown here is derived from an EMBL/GenBank/DDBJ whole genome shotgun (WGS) entry which is preliminary data.</text>
</comment>
<proteinExistence type="inferred from homology"/>
<comment type="similarity">
    <text evidence="1">Belongs to the short-chain dehydrogenases/reductases (SDR) family.</text>
</comment>
<dbReference type="GO" id="GO:0016491">
    <property type="term" value="F:oxidoreductase activity"/>
    <property type="evidence" value="ECO:0007669"/>
    <property type="project" value="UniProtKB-KW"/>
</dbReference>
<dbReference type="SUPFAM" id="SSF51735">
    <property type="entry name" value="NAD(P)-binding Rossmann-fold domains"/>
    <property type="match status" value="1"/>
</dbReference>